<dbReference type="InterPro" id="IPR038716">
    <property type="entry name" value="P1/P2_N_sf"/>
</dbReference>
<dbReference type="Gene3D" id="1.10.10.1410">
    <property type="match status" value="1"/>
</dbReference>
<dbReference type="AlphaFoldDB" id="A0A7S2XT36"/>
<evidence type="ECO:0008006" key="6">
    <source>
        <dbReference type="Google" id="ProtNLM"/>
    </source>
</evidence>
<comment type="similarity">
    <text evidence="1">Belongs to the eukaryotic ribosomal protein P1/P2 family.</text>
</comment>
<evidence type="ECO:0000256" key="3">
    <source>
        <dbReference type="ARBA" id="ARBA00023274"/>
    </source>
</evidence>
<dbReference type="GO" id="GO:0022625">
    <property type="term" value="C:cytosolic large ribosomal subunit"/>
    <property type="evidence" value="ECO:0007669"/>
    <property type="project" value="InterPro"/>
</dbReference>
<dbReference type="CDD" id="cd05833">
    <property type="entry name" value="Ribosomal_P2"/>
    <property type="match status" value="1"/>
</dbReference>
<dbReference type="PANTHER" id="PTHR21141:SF5">
    <property type="entry name" value="LARGE RIBOSOMAL SUBUNIT PROTEIN P2"/>
    <property type="match status" value="1"/>
</dbReference>
<feature type="compositionally biased region" description="Gly residues" evidence="4">
    <location>
        <begin position="66"/>
        <end position="78"/>
    </location>
</feature>
<gene>
    <name evidence="5" type="ORF">ASEP1449_LOCUS17644</name>
</gene>
<dbReference type="FunFam" id="1.10.10.1410:FF:000002">
    <property type="entry name" value="60S acidic ribosomal protein P2"/>
    <property type="match status" value="1"/>
</dbReference>
<reference evidence="5" key="1">
    <citation type="submission" date="2021-01" db="EMBL/GenBank/DDBJ databases">
        <authorList>
            <person name="Corre E."/>
            <person name="Pelletier E."/>
            <person name="Niang G."/>
            <person name="Scheremetjew M."/>
            <person name="Finn R."/>
            <person name="Kale V."/>
            <person name="Holt S."/>
            <person name="Cochrane G."/>
            <person name="Meng A."/>
            <person name="Brown T."/>
            <person name="Cohen L."/>
        </authorList>
    </citation>
    <scope>NUCLEOTIDE SEQUENCE</scope>
    <source>
        <strain evidence="5">CCMP2084</strain>
    </source>
</reference>
<evidence type="ECO:0000256" key="2">
    <source>
        <dbReference type="ARBA" id="ARBA00022980"/>
    </source>
</evidence>
<dbReference type="InterPro" id="IPR027534">
    <property type="entry name" value="Ribosomal_P1/P2"/>
</dbReference>
<dbReference type="Pfam" id="PF00428">
    <property type="entry name" value="Ribosomal_60s"/>
    <property type="match status" value="1"/>
</dbReference>
<keyword evidence="2" id="KW-0689">Ribosomal protein</keyword>
<protein>
    <recommendedName>
        <fullName evidence="6">60S acidic ribosomal protein P2</fullName>
    </recommendedName>
</protein>
<feature type="region of interest" description="Disordered" evidence="4">
    <location>
        <begin position="66"/>
        <end position="119"/>
    </location>
</feature>
<accession>A0A7S2XT36</accession>
<evidence type="ECO:0000256" key="1">
    <source>
        <dbReference type="ARBA" id="ARBA00005436"/>
    </source>
</evidence>
<dbReference type="EMBL" id="HBHQ01026088">
    <property type="protein sequence ID" value="CAD9825810.1"/>
    <property type="molecule type" value="Transcribed_RNA"/>
</dbReference>
<keyword evidence="3" id="KW-0687">Ribonucleoprotein</keyword>
<dbReference type="InterPro" id="IPR044076">
    <property type="entry name" value="Ribosomal_P2"/>
</dbReference>
<organism evidence="5">
    <name type="scientific">Attheya septentrionalis</name>
    <dbReference type="NCBI Taxonomy" id="420275"/>
    <lineage>
        <taxon>Eukaryota</taxon>
        <taxon>Sar</taxon>
        <taxon>Stramenopiles</taxon>
        <taxon>Ochrophyta</taxon>
        <taxon>Bacillariophyta</taxon>
        <taxon>Coscinodiscophyceae</taxon>
        <taxon>Chaetocerotophycidae</taxon>
        <taxon>Chaetocerotales</taxon>
        <taxon>Attheyaceae</taxon>
        <taxon>Attheya</taxon>
    </lineage>
</organism>
<evidence type="ECO:0000256" key="4">
    <source>
        <dbReference type="SAM" id="MobiDB-lite"/>
    </source>
</evidence>
<dbReference type="PANTHER" id="PTHR21141">
    <property type="entry name" value="60S ACIDIC RIBOSOMAL PROTEIN FAMILY MEMBER"/>
    <property type="match status" value="1"/>
</dbReference>
<evidence type="ECO:0000313" key="5">
    <source>
        <dbReference type="EMBL" id="CAD9825810.1"/>
    </source>
</evidence>
<sequence length="119" mass="11756">MKHVASYLLLVLGGNASPSADDVTKALSSVGVEADSESLNKLISELEGKDLDELLASGSELLAKFGGGGGGGGGGGAGSAAAAEEEKEEVKKEEEEEMDLGGGGMSMFGEEEGAGGGDY</sequence>
<dbReference type="GO" id="GO:0002182">
    <property type="term" value="P:cytoplasmic translational elongation"/>
    <property type="evidence" value="ECO:0007669"/>
    <property type="project" value="InterPro"/>
</dbReference>
<dbReference type="GO" id="GO:0003735">
    <property type="term" value="F:structural constituent of ribosome"/>
    <property type="evidence" value="ECO:0007669"/>
    <property type="project" value="InterPro"/>
</dbReference>
<proteinExistence type="inferred from homology"/>
<name>A0A7S2XT36_9STRA</name>
<dbReference type="HAMAP" id="MF_01478">
    <property type="entry name" value="Ribosomal_L12_arch"/>
    <property type="match status" value="1"/>
</dbReference>